<evidence type="ECO:0000313" key="4">
    <source>
        <dbReference type="Proteomes" id="UP000652219"/>
    </source>
</evidence>
<proteinExistence type="inferred from homology"/>
<gene>
    <name evidence="3" type="ORF">CSOJ01_00376</name>
</gene>
<sequence>MSSSPGQVAAAPVVSTSPTNASGEEHITAVPAAEETDNESQAETESILSSSTASLTESITEYRRLHGRTYTQKIDYWGPNDERQNEGLDINHYWVTLFLNDKLCLSPIGDSPQNVLDVGTGTGIWAIDFADEFPSAEVIGVDISPIQPSWVPPNCKFNIDDIEQPWTFPDNFFDLVHIRDLQGSVSDWTALYKQAFAAIKPGGYIEVKESEIECHCQLLDLPENHIFRDWRKFLSQACEKLGKVASQAHPDKHGIAKALQEAGFVDIVEKKWPIPIGGWARDSLLQEVGISSLQFLDQSIEGFATFLLKEVLGWEYAEVVVFISEARKALRDAKTQPFFYLWC</sequence>
<dbReference type="InterPro" id="IPR029063">
    <property type="entry name" value="SAM-dependent_MTases_sf"/>
</dbReference>
<keyword evidence="4" id="KW-1185">Reference proteome</keyword>
<evidence type="ECO:0000313" key="3">
    <source>
        <dbReference type="EMBL" id="KAF6821370.1"/>
    </source>
</evidence>
<dbReference type="Pfam" id="PF13489">
    <property type="entry name" value="Methyltransf_23"/>
    <property type="match status" value="1"/>
</dbReference>
<keyword evidence="3" id="KW-0808">Transferase</keyword>
<dbReference type="GO" id="GO:0032259">
    <property type="term" value="P:methylation"/>
    <property type="evidence" value="ECO:0007669"/>
    <property type="project" value="UniProtKB-KW"/>
</dbReference>
<comment type="caution">
    <text evidence="3">The sequence shown here is derived from an EMBL/GenBank/DDBJ whole genome shotgun (WGS) entry which is preliminary data.</text>
</comment>
<evidence type="ECO:0000256" key="2">
    <source>
        <dbReference type="SAM" id="MobiDB-lite"/>
    </source>
</evidence>
<reference evidence="3 4" key="1">
    <citation type="journal article" date="2020" name="Phytopathology">
        <title>Genome Sequence Resources of Colletotrichum truncatum, C. plurivorum, C. musicola, and C. sojae: Four Species Pathogenic to Soybean (Glycine max).</title>
        <authorList>
            <person name="Rogerio F."/>
            <person name="Boufleur T.R."/>
            <person name="Ciampi-Guillardi M."/>
            <person name="Sukno S.A."/>
            <person name="Thon M.R."/>
            <person name="Massola Junior N.S."/>
            <person name="Baroncelli R."/>
        </authorList>
    </citation>
    <scope>NUCLEOTIDE SEQUENCE [LARGE SCALE GENOMIC DNA]</scope>
    <source>
        <strain evidence="3 4">LFN0009</strain>
    </source>
</reference>
<dbReference type="AlphaFoldDB" id="A0A8H6JZ14"/>
<comment type="similarity">
    <text evidence="1">Belongs to the methyltransferase superfamily. LaeA methyltransferase family.</text>
</comment>
<evidence type="ECO:0000256" key="1">
    <source>
        <dbReference type="ARBA" id="ARBA00038158"/>
    </source>
</evidence>
<dbReference type="EMBL" id="WIGN01000002">
    <property type="protein sequence ID" value="KAF6821370.1"/>
    <property type="molecule type" value="Genomic_DNA"/>
</dbReference>
<dbReference type="PANTHER" id="PTHR43591:SF24">
    <property type="entry name" value="2-METHOXY-6-POLYPRENYL-1,4-BENZOQUINOL METHYLASE, MITOCHONDRIAL"/>
    <property type="match status" value="1"/>
</dbReference>
<dbReference type="CDD" id="cd02440">
    <property type="entry name" value="AdoMet_MTases"/>
    <property type="match status" value="1"/>
</dbReference>
<name>A0A8H6JZ14_9PEZI</name>
<accession>A0A8H6JZ14</accession>
<organism evidence="3 4">
    <name type="scientific">Colletotrichum sojae</name>
    <dbReference type="NCBI Taxonomy" id="2175907"/>
    <lineage>
        <taxon>Eukaryota</taxon>
        <taxon>Fungi</taxon>
        <taxon>Dikarya</taxon>
        <taxon>Ascomycota</taxon>
        <taxon>Pezizomycotina</taxon>
        <taxon>Sordariomycetes</taxon>
        <taxon>Hypocreomycetidae</taxon>
        <taxon>Glomerellales</taxon>
        <taxon>Glomerellaceae</taxon>
        <taxon>Colletotrichum</taxon>
        <taxon>Colletotrichum orchidearum species complex</taxon>
    </lineage>
</organism>
<dbReference type="PANTHER" id="PTHR43591">
    <property type="entry name" value="METHYLTRANSFERASE"/>
    <property type="match status" value="1"/>
</dbReference>
<dbReference type="Gene3D" id="3.40.50.150">
    <property type="entry name" value="Vaccinia Virus protein VP39"/>
    <property type="match status" value="1"/>
</dbReference>
<keyword evidence="3" id="KW-0489">Methyltransferase</keyword>
<dbReference type="SUPFAM" id="SSF53335">
    <property type="entry name" value="S-adenosyl-L-methionine-dependent methyltransferases"/>
    <property type="match status" value="1"/>
</dbReference>
<protein>
    <submittedName>
        <fullName evidence="3">Methyltransferase domain-containing protein</fullName>
    </submittedName>
</protein>
<dbReference type="GO" id="GO:0008168">
    <property type="term" value="F:methyltransferase activity"/>
    <property type="evidence" value="ECO:0007669"/>
    <property type="project" value="UniProtKB-KW"/>
</dbReference>
<feature type="region of interest" description="Disordered" evidence="2">
    <location>
        <begin position="1"/>
        <end position="51"/>
    </location>
</feature>
<dbReference type="Proteomes" id="UP000652219">
    <property type="component" value="Unassembled WGS sequence"/>
</dbReference>